<reference evidence="2 4" key="2">
    <citation type="journal article" date="2014" name="BMC Genomics">
        <title>An improved genome release (version Mt4.0) for the model legume Medicago truncatula.</title>
        <authorList>
            <person name="Tang H."/>
            <person name="Krishnakumar V."/>
            <person name="Bidwell S."/>
            <person name="Rosen B."/>
            <person name="Chan A."/>
            <person name="Zhou S."/>
            <person name="Gentzbittel L."/>
            <person name="Childs K.L."/>
            <person name="Yandell M."/>
            <person name="Gundlach H."/>
            <person name="Mayer K.F."/>
            <person name="Schwartz D.C."/>
            <person name="Town C.D."/>
        </authorList>
    </citation>
    <scope>GENOME REANNOTATION</scope>
    <source>
        <strain evidence="3 4">cv. Jemalong A17</strain>
    </source>
</reference>
<feature type="compositionally biased region" description="Basic and acidic residues" evidence="1">
    <location>
        <begin position="8"/>
        <end position="30"/>
    </location>
</feature>
<dbReference type="EMBL" id="CM001219">
    <property type="protein sequence ID" value="AES72395.1"/>
    <property type="molecule type" value="Genomic_DNA"/>
</dbReference>
<evidence type="ECO:0000256" key="1">
    <source>
        <dbReference type="SAM" id="MobiDB-lite"/>
    </source>
</evidence>
<evidence type="ECO:0000313" key="2">
    <source>
        <dbReference type="EMBL" id="AES72395.1"/>
    </source>
</evidence>
<sequence>MPVVCLLEENRRRREEEGGKKKTMPLREMKGAQTYAQTGQAKNHTDPHDPQMNRASLQRGSILTDRSYKP</sequence>
<organism evidence="2 4">
    <name type="scientific">Medicago truncatula</name>
    <name type="common">Barrel medic</name>
    <name type="synonym">Medicago tribuloides</name>
    <dbReference type="NCBI Taxonomy" id="3880"/>
    <lineage>
        <taxon>Eukaryota</taxon>
        <taxon>Viridiplantae</taxon>
        <taxon>Streptophyta</taxon>
        <taxon>Embryophyta</taxon>
        <taxon>Tracheophyta</taxon>
        <taxon>Spermatophyta</taxon>
        <taxon>Magnoliopsida</taxon>
        <taxon>eudicotyledons</taxon>
        <taxon>Gunneridae</taxon>
        <taxon>Pentapetalae</taxon>
        <taxon>rosids</taxon>
        <taxon>fabids</taxon>
        <taxon>Fabales</taxon>
        <taxon>Fabaceae</taxon>
        <taxon>Papilionoideae</taxon>
        <taxon>50 kb inversion clade</taxon>
        <taxon>NPAAA clade</taxon>
        <taxon>Hologalegina</taxon>
        <taxon>IRL clade</taxon>
        <taxon>Trifolieae</taxon>
        <taxon>Medicago</taxon>
    </lineage>
</organism>
<keyword evidence="4" id="KW-1185">Reference proteome</keyword>
<reference evidence="2 4" key="1">
    <citation type="journal article" date="2011" name="Nature">
        <title>The Medicago genome provides insight into the evolution of rhizobial symbioses.</title>
        <authorList>
            <person name="Young N.D."/>
            <person name="Debelle F."/>
            <person name="Oldroyd G.E."/>
            <person name="Geurts R."/>
            <person name="Cannon S.B."/>
            <person name="Udvardi M.K."/>
            <person name="Benedito V.A."/>
            <person name="Mayer K.F."/>
            <person name="Gouzy J."/>
            <person name="Schoof H."/>
            <person name="Van de Peer Y."/>
            <person name="Proost S."/>
            <person name="Cook D.R."/>
            <person name="Meyers B.C."/>
            <person name="Spannagl M."/>
            <person name="Cheung F."/>
            <person name="De Mita S."/>
            <person name="Krishnakumar V."/>
            <person name="Gundlach H."/>
            <person name="Zhou S."/>
            <person name="Mudge J."/>
            <person name="Bharti A.K."/>
            <person name="Murray J.D."/>
            <person name="Naoumkina M.A."/>
            <person name="Rosen B."/>
            <person name="Silverstein K.A."/>
            <person name="Tang H."/>
            <person name="Rombauts S."/>
            <person name="Zhao P.X."/>
            <person name="Zhou P."/>
            <person name="Barbe V."/>
            <person name="Bardou P."/>
            <person name="Bechner M."/>
            <person name="Bellec A."/>
            <person name="Berger A."/>
            <person name="Berges H."/>
            <person name="Bidwell S."/>
            <person name="Bisseling T."/>
            <person name="Choisne N."/>
            <person name="Couloux A."/>
            <person name="Denny R."/>
            <person name="Deshpande S."/>
            <person name="Dai X."/>
            <person name="Doyle J.J."/>
            <person name="Dudez A.M."/>
            <person name="Farmer A.D."/>
            <person name="Fouteau S."/>
            <person name="Franken C."/>
            <person name="Gibelin C."/>
            <person name="Gish J."/>
            <person name="Goldstein S."/>
            <person name="Gonzalez A.J."/>
            <person name="Green P.J."/>
            <person name="Hallab A."/>
            <person name="Hartog M."/>
            <person name="Hua A."/>
            <person name="Humphray S.J."/>
            <person name="Jeong D.H."/>
            <person name="Jing Y."/>
            <person name="Jocker A."/>
            <person name="Kenton S.M."/>
            <person name="Kim D.J."/>
            <person name="Klee K."/>
            <person name="Lai H."/>
            <person name="Lang C."/>
            <person name="Lin S."/>
            <person name="Macmil S.L."/>
            <person name="Magdelenat G."/>
            <person name="Matthews L."/>
            <person name="McCorrison J."/>
            <person name="Monaghan E.L."/>
            <person name="Mun J.H."/>
            <person name="Najar F.Z."/>
            <person name="Nicholson C."/>
            <person name="Noirot C."/>
            <person name="O'Bleness M."/>
            <person name="Paule C.R."/>
            <person name="Poulain J."/>
            <person name="Prion F."/>
            <person name="Qin B."/>
            <person name="Qu C."/>
            <person name="Retzel E.F."/>
            <person name="Riddle C."/>
            <person name="Sallet E."/>
            <person name="Samain S."/>
            <person name="Samson N."/>
            <person name="Sanders I."/>
            <person name="Saurat O."/>
            <person name="Scarpelli C."/>
            <person name="Schiex T."/>
            <person name="Segurens B."/>
            <person name="Severin A.J."/>
            <person name="Sherrier D.J."/>
            <person name="Shi R."/>
            <person name="Sims S."/>
            <person name="Singer S.R."/>
            <person name="Sinharoy S."/>
            <person name="Sterck L."/>
            <person name="Viollet A."/>
            <person name="Wang B.B."/>
            <person name="Wang K."/>
            <person name="Wang M."/>
            <person name="Wang X."/>
            <person name="Warfsmann J."/>
            <person name="Weissenbach J."/>
            <person name="White D.D."/>
            <person name="White J.D."/>
            <person name="Wiley G.B."/>
            <person name="Wincker P."/>
            <person name="Xing Y."/>
            <person name="Yang L."/>
            <person name="Yao Z."/>
            <person name="Ying F."/>
            <person name="Zhai J."/>
            <person name="Zhou L."/>
            <person name="Zuber A."/>
            <person name="Denarie J."/>
            <person name="Dixon R.A."/>
            <person name="May G.D."/>
            <person name="Schwartz D.C."/>
            <person name="Rogers J."/>
            <person name="Quetier F."/>
            <person name="Town C.D."/>
            <person name="Roe B.A."/>
        </authorList>
    </citation>
    <scope>NUCLEOTIDE SEQUENCE [LARGE SCALE GENOMIC DNA]</scope>
    <source>
        <strain evidence="2">A17</strain>
        <strain evidence="3 4">cv. Jemalong A17</strain>
    </source>
</reference>
<feature type="region of interest" description="Disordered" evidence="1">
    <location>
        <begin position="1"/>
        <end position="70"/>
    </location>
</feature>
<evidence type="ECO:0000313" key="3">
    <source>
        <dbReference type="EnsemblPlants" id="AES72395"/>
    </source>
</evidence>
<dbReference type="HOGENOM" id="CLU_2761596_0_0_1"/>
<reference evidence="3" key="3">
    <citation type="submission" date="2015-04" db="UniProtKB">
        <authorList>
            <consortium name="EnsemblPlants"/>
        </authorList>
    </citation>
    <scope>IDENTIFICATION</scope>
    <source>
        <strain evidence="3">cv. Jemalong A17</strain>
    </source>
</reference>
<gene>
    <name evidence="2" type="ordered locus">MTR_3g090080</name>
</gene>
<dbReference type="Proteomes" id="UP000002051">
    <property type="component" value="Chromosome 3"/>
</dbReference>
<accession>G7J651</accession>
<dbReference type="EnsemblPlants" id="AES72395">
    <property type="protein sequence ID" value="AES72395"/>
    <property type="gene ID" value="MTR_3g090080"/>
</dbReference>
<dbReference type="AlphaFoldDB" id="G7J651"/>
<dbReference type="PaxDb" id="3880-AES72395"/>
<name>G7J651_MEDTR</name>
<evidence type="ECO:0000313" key="4">
    <source>
        <dbReference type="Proteomes" id="UP000002051"/>
    </source>
</evidence>
<protein>
    <submittedName>
        <fullName evidence="2 3">Uncharacterized protein</fullName>
    </submittedName>
</protein>
<proteinExistence type="predicted"/>